<gene>
    <name evidence="2" type="ORF">ENT37_03195</name>
</gene>
<comment type="caution">
    <text evidence="2">The sequence shown here is derived from an EMBL/GenBank/DDBJ whole genome shotgun (WGS) entry which is preliminary data.</text>
</comment>
<feature type="transmembrane region" description="Helical" evidence="1">
    <location>
        <begin position="12"/>
        <end position="31"/>
    </location>
</feature>
<keyword evidence="1" id="KW-0472">Membrane</keyword>
<feature type="transmembrane region" description="Helical" evidence="1">
    <location>
        <begin position="71"/>
        <end position="92"/>
    </location>
</feature>
<sequence>MDFTVSRTFSSLYILLDIVWLLALAGLLLYFKRRLAVIVGLLAGLVYFLVDFGIFYKLLGTRQINGADPFWFLLWLSMSYGFTNFAWIWLLLDGDGHAVEWSLLPILGWITVGQLSHNFGGGFTEITISRGTGAYHGIMALILCAGYLYLVFRNLRGREKVNILWLIAIGVGVQFAWEASLLINGIRPPLWQPIIVNSLIETNLGIPYTYHIHRAITKRWNEDLSFTLVTHKIATQ</sequence>
<feature type="transmembrane region" description="Helical" evidence="1">
    <location>
        <begin position="164"/>
        <end position="183"/>
    </location>
</feature>
<dbReference type="AlphaFoldDB" id="A0A7C4KGH0"/>
<keyword evidence="1" id="KW-0812">Transmembrane</keyword>
<reference evidence="2" key="1">
    <citation type="journal article" date="2020" name="mSystems">
        <title>Genome- and Community-Level Interaction Insights into Carbon Utilization and Element Cycling Functions of Hydrothermarchaeota in Hydrothermal Sediment.</title>
        <authorList>
            <person name="Zhou Z."/>
            <person name="Liu Y."/>
            <person name="Xu W."/>
            <person name="Pan J."/>
            <person name="Luo Z.H."/>
            <person name="Li M."/>
        </authorList>
    </citation>
    <scope>NUCLEOTIDE SEQUENCE [LARGE SCALE GENOMIC DNA]</scope>
    <source>
        <strain evidence="2">SpSt-573</strain>
    </source>
</reference>
<evidence type="ECO:0000313" key="2">
    <source>
        <dbReference type="EMBL" id="HGS20858.1"/>
    </source>
</evidence>
<protein>
    <submittedName>
        <fullName evidence="2">Uncharacterized protein</fullName>
    </submittedName>
</protein>
<proteinExistence type="predicted"/>
<name>A0A7C4KGH0_9CHLR</name>
<evidence type="ECO:0000256" key="1">
    <source>
        <dbReference type="SAM" id="Phobius"/>
    </source>
</evidence>
<feature type="transmembrane region" description="Helical" evidence="1">
    <location>
        <begin position="133"/>
        <end position="152"/>
    </location>
</feature>
<keyword evidence="1" id="KW-1133">Transmembrane helix</keyword>
<dbReference type="EMBL" id="DSYK01000163">
    <property type="protein sequence ID" value="HGS20858.1"/>
    <property type="molecule type" value="Genomic_DNA"/>
</dbReference>
<accession>A0A7C4KGH0</accession>
<feature type="transmembrane region" description="Helical" evidence="1">
    <location>
        <begin position="37"/>
        <end position="59"/>
    </location>
</feature>
<organism evidence="2">
    <name type="scientific">Anaerolinea thermolimosa</name>
    <dbReference type="NCBI Taxonomy" id="229919"/>
    <lineage>
        <taxon>Bacteria</taxon>
        <taxon>Bacillati</taxon>
        <taxon>Chloroflexota</taxon>
        <taxon>Anaerolineae</taxon>
        <taxon>Anaerolineales</taxon>
        <taxon>Anaerolineaceae</taxon>
        <taxon>Anaerolinea</taxon>
    </lineage>
</organism>